<comment type="similarity">
    <text evidence="4 15">Belongs to the cytochrome P450 family.</text>
</comment>
<feature type="chain" id="PRO_5043900550" evidence="16">
    <location>
        <begin position="23"/>
        <end position="538"/>
    </location>
</feature>
<evidence type="ECO:0000256" key="14">
    <source>
        <dbReference type="PIRSR" id="PIRSR602401-1"/>
    </source>
</evidence>
<dbReference type="CDD" id="cd11065">
    <property type="entry name" value="CYP64-like"/>
    <property type="match status" value="1"/>
</dbReference>
<comment type="caution">
    <text evidence="17">The sequence shown here is derived from an EMBL/GenBank/DDBJ whole genome shotgun (WGS) entry which is preliminary data.</text>
</comment>
<evidence type="ECO:0000256" key="3">
    <source>
        <dbReference type="ARBA" id="ARBA00005179"/>
    </source>
</evidence>
<evidence type="ECO:0000256" key="6">
    <source>
        <dbReference type="ARBA" id="ARBA00022692"/>
    </source>
</evidence>
<evidence type="ECO:0000256" key="5">
    <source>
        <dbReference type="ARBA" id="ARBA00022617"/>
    </source>
</evidence>
<evidence type="ECO:0000256" key="1">
    <source>
        <dbReference type="ARBA" id="ARBA00001971"/>
    </source>
</evidence>
<dbReference type="InterPro" id="IPR017972">
    <property type="entry name" value="Cyt_P450_CS"/>
</dbReference>
<keyword evidence="7 14" id="KW-0479">Metal-binding</keyword>
<keyword evidence="5 14" id="KW-0349">Heme</keyword>
<feature type="binding site" description="axial binding residue" evidence="14">
    <location>
        <position position="435"/>
    </location>
    <ligand>
        <name>heme</name>
        <dbReference type="ChEBI" id="CHEBI:30413"/>
    </ligand>
    <ligandPart>
        <name>Fe</name>
        <dbReference type="ChEBI" id="CHEBI:18248"/>
    </ligandPart>
</feature>
<dbReference type="Proteomes" id="UP001362999">
    <property type="component" value="Unassembled WGS sequence"/>
</dbReference>
<keyword evidence="12" id="KW-0472">Membrane</keyword>
<dbReference type="AlphaFoldDB" id="A0AAW0DAP8"/>
<accession>A0AAW0DAP8</accession>
<dbReference type="InterPro" id="IPR001128">
    <property type="entry name" value="Cyt_P450"/>
</dbReference>
<dbReference type="GO" id="GO:0016705">
    <property type="term" value="F:oxidoreductase activity, acting on paired donors, with incorporation or reduction of molecular oxygen"/>
    <property type="evidence" value="ECO:0007669"/>
    <property type="project" value="InterPro"/>
</dbReference>
<dbReference type="GO" id="GO:0005506">
    <property type="term" value="F:iron ion binding"/>
    <property type="evidence" value="ECO:0007669"/>
    <property type="project" value="InterPro"/>
</dbReference>
<protein>
    <submittedName>
        <fullName evidence="17">Cytochrome P450</fullName>
    </submittedName>
</protein>
<evidence type="ECO:0000256" key="7">
    <source>
        <dbReference type="ARBA" id="ARBA00022723"/>
    </source>
</evidence>
<dbReference type="InterPro" id="IPR002401">
    <property type="entry name" value="Cyt_P450_E_grp-I"/>
</dbReference>
<dbReference type="GO" id="GO:0020037">
    <property type="term" value="F:heme binding"/>
    <property type="evidence" value="ECO:0007669"/>
    <property type="project" value="InterPro"/>
</dbReference>
<evidence type="ECO:0000256" key="2">
    <source>
        <dbReference type="ARBA" id="ARBA00004167"/>
    </source>
</evidence>
<keyword evidence="16" id="KW-0732">Signal</keyword>
<reference evidence="17 18" key="1">
    <citation type="journal article" date="2024" name="J Genomics">
        <title>Draft genome sequencing and assembly of Favolaschia claudopus CIRM-BRFM 2984 isolated from oak limbs.</title>
        <authorList>
            <person name="Navarro D."/>
            <person name="Drula E."/>
            <person name="Chaduli D."/>
            <person name="Cazenave R."/>
            <person name="Ahrendt S."/>
            <person name="Wang J."/>
            <person name="Lipzen A."/>
            <person name="Daum C."/>
            <person name="Barry K."/>
            <person name="Grigoriev I.V."/>
            <person name="Favel A."/>
            <person name="Rosso M.N."/>
            <person name="Martin F."/>
        </authorList>
    </citation>
    <scope>NUCLEOTIDE SEQUENCE [LARGE SCALE GENOMIC DNA]</scope>
    <source>
        <strain evidence="17 18">CIRM-BRFM 2984</strain>
    </source>
</reference>
<keyword evidence="18" id="KW-1185">Reference proteome</keyword>
<dbReference type="InterPro" id="IPR036396">
    <property type="entry name" value="Cyt_P450_sf"/>
</dbReference>
<evidence type="ECO:0000313" key="17">
    <source>
        <dbReference type="EMBL" id="KAK7048546.1"/>
    </source>
</evidence>
<proteinExistence type="inferred from homology"/>
<comment type="subcellular location">
    <subcellularLocation>
        <location evidence="2">Membrane</location>
        <topology evidence="2">Single-pass membrane protein</topology>
    </subcellularLocation>
</comment>
<comment type="pathway">
    <text evidence="3">Secondary metabolite biosynthesis.</text>
</comment>
<dbReference type="SUPFAM" id="SSF48264">
    <property type="entry name" value="Cytochrome P450"/>
    <property type="match status" value="1"/>
</dbReference>
<sequence length="538" mass="60589">MGILLPLIPLAVCVVIWLRGRGSREKGLPPGPPTIPLLGNAHIFPASAPHFKFTEWARQWGGIYSLKLGSSTVVVLTDAAAARDLLDKQSETTSDRPDFYIAELVTQGKHMTVSHYNSTWKTMRKAVTTILTQKAVAEQLPIQQAEALHLAYNLLRSPQDFYTEAKRFSHSVILSVMYGKRAPRYDAPQTVQFFDCLRDMNALAEPGASVLIDFFPILKLVPERWAKWKRQCLQLRTMQRALYGALLGETEDRLRRGEANGSYMEVLLGREKELNMDEDMKLYLGATMLEAGSDTTSIWFQTFFLVLAAHPEAQKKAQAEIDRVVGEDRMPVPSDLENMPYVRALILELHRYRPNNPLSIPHATEAPREYNGYFIPPKTMLIVNLWGIFHDPELFEDPEKFEPERYLRTESGTKPGVDASAFRHNLIFGHGRRICPGSHLAESSININVMNLLWGFNIKPDTDAAGHPLPVDDHDYLGGLAPAPAPFKCKIVPRTIAKAKIIEREYLAADETFAKFEVGLSPEEKEFVAKTRVPLSDL</sequence>
<dbReference type="PANTHER" id="PTHR46300">
    <property type="entry name" value="P450, PUTATIVE (EUROFUNG)-RELATED-RELATED"/>
    <property type="match status" value="1"/>
</dbReference>
<evidence type="ECO:0000313" key="18">
    <source>
        <dbReference type="Proteomes" id="UP001362999"/>
    </source>
</evidence>
<name>A0AAW0DAP8_9AGAR</name>
<comment type="cofactor">
    <cofactor evidence="1 14">
        <name>heme</name>
        <dbReference type="ChEBI" id="CHEBI:30413"/>
    </cofactor>
</comment>
<gene>
    <name evidence="17" type="ORF">R3P38DRAFT_3619085</name>
</gene>
<keyword evidence="9 15" id="KW-0560">Oxidoreductase</keyword>
<keyword evidence="13" id="KW-0325">Glycoprotein</keyword>
<dbReference type="EMBL" id="JAWWNJ010000009">
    <property type="protein sequence ID" value="KAK7048546.1"/>
    <property type="molecule type" value="Genomic_DNA"/>
</dbReference>
<evidence type="ECO:0000256" key="12">
    <source>
        <dbReference type="ARBA" id="ARBA00023136"/>
    </source>
</evidence>
<evidence type="ECO:0000256" key="4">
    <source>
        <dbReference type="ARBA" id="ARBA00010617"/>
    </source>
</evidence>
<evidence type="ECO:0000256" key="8">
    <source>
        <dbReference type="ARBA" id="ARBA00022989"/>
    </source>
</evidence>
<keyword evidence="11 15" id="KW-0503">Monooxygenase</keyword>
<dbReference type="Gene3D" id="1.10.630.10">
    <property type="entry name" value="Cytochrome P450"/>
    <property type="match status" value="1"/>
</dbReference>
<evidence type="ECO:0000256" key="15">
    <source>
        <dbReference type="RuleBase" id="RU000461"/>
    </source>
</evidence>
<dbReference type="GO" id="GO:0016020">
    <property type="term" value="C:membrane"/>
    <property type="evidence" value="ECO:0007669"/>
    <property type="project" value="UniProtKB-SubCell"/>
</dbReference>
<evidence type="ECO:0000256" key="11">
    <source>
        <dbReference type="ARBA" id="ARBA00023033"/>
    </source>
</evidence>
<evidence type="ECO:0000256" key="10">
    <source>
        <dbReference type="ARBA" id="ARBA00023004"/>
    </source>
</evidence>
<organism evidence="17 18">
    <name type="scientific">Favolaschia claudopus</name>
    <dbReference type="NCBI Taxonomy" id="2862362"/>
    <lineage>
        <taxon>Eukaryota</taxon>
        <taxon>Fungi</taxon>
        <taxon>Dikarya</taxon>
        <taxon>Basidiomycota</taxon>
        <taxon>Agaricomycotina</taxon>
        <taxon>Agaricomycetes</taxon>
        <taxon>Agaricomycetidae</taxon>
        <taxon>Agaricales</taxon>
        <taxon>Marasmiineae</taxon>
        <taxon>Mycenaceae</taxon>
        <taxon>Favolaschia</taxon>
    </lineage>
</organism>
<feature type="signal peptide" evidence="16">
    <location>
        <begin position="1"/>
        <end position="22"/>
    </location>
</feature>
<dbReference type="PRINTS" id="PR00463">
    <property type="entry name" value="EP450I"/>
</dbReference>
<dbReference type="Pfam" id="PF00067">
    <property type="entry name" value="p450"/>
    <property type="match status" value="1"/>
</dbReference>
<keyword evidence="8" id="KW-1133">Transmembrane helix</keyword>
<dbReference type="GO" id="GO:0004497">
    <property type="term" value="F:monooxygenase activity"/>
    <property type="evidence" value="ECO:0007669"/>
    <property type="project" value="UniProtKB-KW"/>
</dbReference>
<keyword evidence="6" id="KW-0812">Transmembrane</keyword>
<keyword evidence="10 14" id="KW-0408">Iron</keyword>
<evidence type="ECO:0000256" key="9">
    <source>
        <dbReference type="ARBA" id="ARBA00023002"/>
    </source>
</evidence>
<dbReference type="InterPro" id="IPR050364">
    <property type="entry name" value="Cytochrome_P450_fung"/>
</dbReference>
<dbReference type="PROSITE" id="PS00086">
    <property type="entry name" value="CYTOCHROME_P450"/>
    <property type="match status" value="1"/>
</dbReference>
<evidence type="ECO:0000256" key="16">
    <source>
        <dbReference type="SAM" id="SignalP"/>
    </source>
</evidence>
<evidence type="ECO:0000256" key="13">
    <source>
        <dbReference type="ARBA" id="ARBA00023180"/>
    </source>
</evidence>
<dbReference type="PANTHER" id="PTHR46300:SF2">
    <property type="entry name" value="CYTOCHROME P450 MONOOXYGENASE ALNH-RELATED"/>
    <property type="match status" value="1"/>
</dbReference>